<comment type="caution">
    <text evidence="2">The sequence shown here is derived from an EMBL/GenBank/DDBJ whole genome shotgun (WGS) entry which is preliminary data.</text>
</comment>
<dbReference type="AlphaFoldDB" id="A0AAN5IFI4"/>
<evidence type="ECO:0000313" key="2">
    <source>
        <dbReference type="EMBL" id="GMR62430.1"/>
    </source>
</evidence>
<name>A0AAN5IFI4_9BILA</name>
<keyword evidence="3" id="KW-1185">Reference proteome</keyword>
<evidence type="ECO:0000313" key="3">
    <source>
        <dbReference type="Proteomes" id="UP001328107"/>
    </source>
</evidence>
<feature type="region of interest" description="Disordered" evidence="1">
    <location>
        <begin position="162"/>
        <end position="208"/>
    </location>
</feature>
<feature type="non-terminal residue" evidence="2">
    <location>
        <position position="1"/>
    </location>
</feature>
<evidence type="ECO:0000256" key="1">
    <source>
        <dbReference type="SAM" id="MobiDB-lite"/>
    </source>
</evidence>
<gene>
    <name evidence="2" type="ORF">PMAYCL1PPCAC_32625</name>
</gene>
<dbReference type="Proteomes" id="UP001328107">
    <property type="component" value="Unassembled WGS sequence"/>
</dbReference>
<organism evidence="2 3">
    <name type="scientific">Pristionchus mayeri</name>
    <dbReference type="NCBI Taxonomy" id="1317129"/>
    <lineage>
        <taxon>Eukaryota</taxon>
        <taxon>Metazoa</taxon>
        <taxon>Ecdysozoa</taxon>
        <taxon>Nematoda</taxon>
        <taxon>Chromadorea</taxon>
        <taxon>Rhabditida</taxon>
        <taxon>Rhabditina</taxon>
        <taxon>Diplogasteromorpha</taxon>
        <taxon>Diplogasteroidea</taxon>
        <taxon>Neodiplogasteridae</taxon>
        <taxon>Pristionchus</taxon>
    </lineage>
</organism>
<protein>
    <submittedName>
        <fullName evidence="2">Uncharacterized protein</fullName>
    </submittedName>
</protein>
<accession>A0AAN5IFI4</accession>
<reference evidence="3" key="1">
    <citation type="submission" date="2022-10" db="EMBL/GenBank/DDBJ databases">
        <title>Genome assembly of Pristionchus species.</title>
        <authorList>
            <person name="Yoshida K."/>
            <person name="Sommer R.J."/>
        </authorList>
    </citation>
    <scope>NUCLEOTIDE SEQUENCE [LARGE SCALE GENOMIC DNA]</scope>
    <source>
        <strain evidence="3">RS5460</strain>
    </source>
</reference>
<feature type="compositionally biased region" description="Low complexity" evidence="1">
    <location>
        <begin position="180"/>
        <end position="207"/>
    </location>
</feature>
<dbReference type="EMBL" id="BTRK01000006">
    <property type="protein sequence ID" value="GMR62430.1"/>
    <property type="molecule type" value="Genomic_DNA"/>
</dbReference>
<proteinExistence type="predicted"/>
<sequence length="241" mass="26794">RTTTATNGNYLKDRDVEKLIAENEAMIHDKISEGDEEEEIFEGSSALQESMTATKDSYLTDDQLNKLQDREQSEFMNDLISALKCESNPSLNLADEPESPIDFPSSFPSTSFTLKPSISLDFPRVVQGRFMRVSNTLQVVSKTPRGNRSAFNSISSIDRDESDIKLNGRCSSSTSKDSPYRPSKPIPSSSSSRNHSSSSTPVSSFSDHSWRRLTGTHTDSMSLIQHEFVDSSDNEEGISYL</sequence>